<dbReference type="AlphaFoldDB" id="A0A4Y2Q337"/>
<gene>
    <name evidence="1" type="ORF">AVEN_207313_1</name>
</gene>
<proteinExistence type="predicted"/>
<keyword evidence="2" id="KW-1185">Reference proteome</keyword>
<evidence type="ECO:0000313" key="1">
    <source>
        <dbReference type="EMBL" id="GBN57824.1"/>
    </source>
</evidence>
<organism evidence="1 2">
    <name type="scientific">Araneus ventricosus</name>
    <name type="common">Orbweaver spider</name>
    <name type="synonym">Epeira ventricosa</name>
    <dbReference type="NCBI Taxonomy" id="182803"/>
    <lineage>
        <taxon>Eukaryota</taxon>
        <taxon>Metazoa</taxon>
        <taxon>Ecdysozoa</taxon>
        <taxon>Arthropoda</taxon>
        <taxon>Chelicerata</taxon>
        <taxon>Arachnida</taxon>
        <taxon>Araneae</taxon>
        <taxon>Araneomorphae</taxon>
        <taxon>Entelegynae</taxon>
        <taxon>Araneoidea</taxon>
        <taxon>Araneidae</taxon>
        <taxon>Araneus</taxon>
    </lineage>
</organism>
<sequence>MPCIEPHLAILYEVILYFQIEETGEDACVYGCRLGRNQEILSQLSAPLIREDLFSLLRDISQIAALDGTRFRRGRWQKIAQLFIVPLSSRDKCHNQSLSHDKSTMAPTDKDALHIKPLDCEMIPEGVFFIIMHKHDVILQMGRV</sequence>
<name>A0A4Y2Q337_ARAVE</name>
<evidence type="ECO:0000313" key="2">
    <source>
        <dbReference type="Proteomes" id="UP000499080"/>
    </source>
</evidence>
<comment type="caution">
    <text evidence="1">The sequence shown here is derived from an EMBL/GenBank/DDBJ whole genome shotgun (WGS) entry which is preliminary data.</text>
</comment>
<dbReference type="Proteomes" id="UP000499080">
    <property type="component" value="Unassembled WGS sequence"/>
</dbReference>
<dbReference type="EMBL" id="BGPR01012823">
    <property type="protein sequence ID" value="GBN57824.1"/>
    <property type="molecule type" value="Genomic_DNA"/>
</dbReference>
<accession>A0A4Y2Q337</accession>
<protein>
    <submittedName>
        <fullName evidence="1">Uncharacterized protein</fullName>
    </submittedName>
</protein>
<reference evidence="1 2" key="1">
    <citation type="journal article" date="2019" name="Sci. Rep.">
        <title>Orb-weaving spider Araneus ventricosus genome elucidates the spidroin gene catalogue.</title>
        <authorList>
            <person name="Kono N."/>
            <person name="Nakamura H."/>
            <person name="Ohtoshi R."/>
            <person name="Moran D.A.P."/>
            <person name="Shinohara A."/>
            <person name="Yoshida Y."/>
            <person name="Fujiwara M."/>
            <person name="Mori M."/>
            <person name="Tomita M."/>
            <person name="Arakawa K."/>
        </authorList>
    </citation>
    <scope>NUCLEOTIDE SEQUENCE [LARGE SCALE GENOMIC DNA]</scope>
</reference>